<dbReference type="Proteomes" id="UP000694404">
    <property type="component" value="Unplaced"/>
</dbReference>
<dbReference type="Gene3D" id="3.10.100.10">
    <property type="entry name" value="Mannose-Binding Protein A, subunit A"/>
    <property type="match status" value="1"/>
</dbReference>
<dbReference type="AlphaFoldDB" id="A0A8C0QN32"/>
<evidence type="ECO:0000256" key="1">
    <source>
        <dbReference type="ARBA" id="ARBA00004401"/>
    </source>
</evidence>
<accession>A0A8C0QN32</accession>
<dbReference type="PANTHER" id="PTHR45710">
    <property type="entry name" value="C-TYPE LECTIN DOMAIN-CONTAINING PROTEIN 180"/>
    <property type="match status" value="1"/>
</dbReference>
<keyword evidence="5" id="KW-1185">Reference proteome</keyword>
<dbReference type="PANTHER" id="PTHR45710:SF35">
    <property type="entry name" value="C-TYPE LECTIN DOMAIN FAMILY 2 MEMBER D"/>
    <property type="match status" value="1"/>
</dbReference>
<dbReference type="SUPFAM" id="SSF56436">
    <property type="entry name" value="C-type lectin-like"/>
    <property type="match status" value="1"/>
</dbReference>
<keyword evidence="2" id="KW-0430">Lectin</keyword>
<dbReference type="GeneTree" id="ENSGT00940000155319"/>
<name>A0A8C0QN32_CHEAB</name>
<dbReference type="InterPro" id="IPR016187">
    <property type="entry name" value="CTDL_fold"/>
</dbReference>
<dbReference type="InterPro" id="IPR016186">
    <property type="entry name" value="C-type_lectin-like/link_sf"/>
</dbReference>
<sequence>MVTTIPPRGCANHFVVAEGRRHWRGRGCGKLSCCLKSPPESKLPHVSTPVRLNVRFPAPCCLDGWVGYRGKCYYFSEAEGTWDSSQSFCSSLNASLAGIDTEKDLTFIMRYKGVSEFWIGLKRESAQLWRWVNGLNLGRSKKCVIPQITLITFLLCDISPSVLGVHLLC</sequence>
<dbReference type="Pfam" id="PF00059">
    <property type="entry name" value="Lectin_C"/>
    <property type="match status" value="1"/>
</dbReference>
<dbReference type="PROSITE" id="PS50041">
    <property type="entry name" value="C_TYPE_LECTIN_2"/>
    <property type="match status" value="1"/>
</dbReference>
<proteinExistence type="predicted"/>
<dbReference type="InterPro" id="IPR050828">
    <property type="entry name" value="C-type_lectin/matrix_domain"/>
</dbReference>
<dbReference type="InterPro" id="IPR001304">
    <property type="entry name" value="C-type_lectin-like"/>
</dbReference>
<evidence type="ECO:0000259" key="3">
    <source>
        <dbReference type="PROSITE" id="PS50041"/>
    </source>
</evidence>
<dbReference type="Ensembl" id="ENSCABT00000028290.1">
    <property type="protein sequence ID" value="ENSCABP00000025822.1"/>
    <property type="gene ID" value="ENSCABG00000018999.1"/>
</dbReference>
<dbReference type="InterPro" id="IPR033992">
    <property type="entry name" value="NKR-like_CTLD"/>
</dbReference>
<feature type="domain" description="C-type lectin" evidence="3">
    <location>
        <begin position="68"/>
        <end position="134"/>
    </location>
</feature>
<comment type="subcellular location">
    <subcellularLocation>
        <location evidence="1">Cell membrane</location>
        <topology evidence="1">Single-pass type II membrane protein</topology>
    </subcellularLocation>
</comment>
<evidence type="ECO:0000313" key="4">
    <source>
        <dbReference type="Ensembl" id="ENSCABP00000025822.1"/>
    </source>
</evidence>
<dbReference type="GO" id="GO:0030246">
    <property type="term" value="F:carbohydrate binding"/>
    <property type="evidence" value="ECO:0007669"/>
    <property type="project" value="UniProtKB-KW"/>
</dbReference>
<organism evidence="4 5">
    <name type="scientific">Chelonoidis abingdonii</name>
    <name type="common">Abingdon island giant tortoise</name>
    <name type="synonym">Testudo abingdonii</name>
    <dbReference type="NCBI Taxonomy" id="106734"/>
    <lineage>
        <taxon>Eukaryota</taxon>
        <taxon>Metazoa</taxon>
        <taxon>Chordata</taxon>
        <taxon>Craniata</taxon>
        <taxon>Vertebrata</taxon>
        <taxon>Euteleostomi</taxon>
        <taxon>Archelosauria</taxon>
        <taxon>Testudinata</taxon>
        <taxon>Testudines</taxon>
        <taxon>Cryptodira</taxon>
        <taxon>Durocryptodira</taxon>
        <taxon>Testudinoidea</taxon>
        <taxon>Testudinidae</taxon>
        <taxon>Chelonoidis</taxon>
    </lineage>
</organism>
<evidence type="ECO:0000256" key="2">
    <source>
        <dbReference type="ARBA" id="ARBA00022734"/>
    </source>
</evidence>
<reference evidence="4" key="1">
    <citation type="submission" date="2025-08" db="UniProtKB">
        <authorList>
            <consortium name="Ensembl"/>
        </authorList>
    </citation>
    <scope>IDENTIFICATION</scope>
</reference>
<reference evidence="4" key="2">
    <citation type="submission" date="2025-09" db="UniProtKB">
        <authorList>
            <consortium name="Ensembl"/>
        </authorList>
    </citation>
    <scope>IDENTIFICATION</scope>
</reference>
<dbReference type="CDD" id="cd03593">
    <property type="entry name" value="CLECT_NK_receptors_like"/>
    <property type="match status" value="1"/>
</dbReference>
<evidence type="ECO:0000313" key="5">
    <source>
        <dbReference type="Proteomes" id="UP000694404"/>
    </source>
</evidence>
<dbReference type="GO" id="GO:0005886">
    <property type="term" value="C:plasma membrane"/>
    <property type="evidence" value="ECO:0007669"/>
    <property type="project" value="UniProtKB-SubCell"/>
</dbReference>
<protein>
    <recommendedName>
        <fullName evidence="3">C-type lectin domain-containing protein</fullName>
    </recommendedName>
</protein>
<dbReference type="SMART" id="SM00034">
    <property type="entry name" value="CLECT"/>
    <property type="match status" value="1"/>
</dbReference>